<organism evidence="1 2">
    <name type="scientific">Streptomyces luteogriseus</name>
    <dbReference type="NCBI Taxonomy" id="68233"/>
    <lineage>
        <taxon>Bacteria</taxon>
        <taxon>Bacillati</taxon>
        <taxon>Actinomycetota</taxon>
        <taxon>Actinomycetes</taxon>
        <taxon>Kitasatosporales</taxon>
        <taxon>Streptomycetaceae</taxon>
        <taxon>Streptomyces</taxon>
    </lineage>
</organism>
<dbReference type="AlphaFoldDB" id="A0A7W7DW13"/>
<comment type="caution">
    <text evidence="1">The sequence shown here is derived from an EMBL/GenBank/DDBJ whole genome shotgun (WGS) entry which is preliminary data.</text>
</comment>
<dbReference type="EMBL" id="JACHMS010000001">
    <property type="protein sequence ID" value="MBB4717716.1"/>
    <property type="molecule type" value="Genomic_DNA"/>
</dbReference>
<keyword evidence="2" id="KW-1185">Reference proteome</keyword>
<proteinExistence type="predicted"/>
<dbReference type="GeneID" id="95799529"/>
<gene>
    <name evidence="1" type="ORF">BJ965_007598</name>
</gene>
<reference evidence="1 2" key="1">
    <citation type="submission" date="2020-08" db="EMBL/GenBank/DDBJ databases">
        <title>Sequencing the genomes of 1000 actinobacteria strains.</title>
        <authorList>
            <person name="Klenk H.-P."/>
        </authorList>
    </citation>
    <scope>NUCLEOTIDE SEQUENCE [LARGE SCALE GENOMIC DNA]</scope>
    <source>
        <strain evidence="1 2">DSM 40483</strain>
    </source>
</reference>
<protein>
    <submittedName>
        <fullName evidence="1">Uncharacterized protein</fullName>
    </submittedName>
</protein>
<dbReference type="RefSeq" id="WP_184916338.1">
    <property type="nucleotide sequence ID" value="NZ_JACHMS010000001.1"/>
</dbReference>
<dbReference type="Proteomes" id="UP000565089">
    <property type="component" value="Unassembled WGS sequence"/>
</dbReference>
<sequence length="164" mass="18228">MANIFSGGGRELDLSNGATEAFVEVLMLAVSDLASEPWDFRFAALLILQDQNLMGRGAVGFHLEEIDWGAGEAERSRSKDFVLRATALAASGHRWSELGYHPSRVHDYLDRFRIMVEHFPPQGGSGAYHHFPGPDEAAMASCVRHRVLSGLPYWEGCFLCHQPR</sequence>
<evidence type="ECO:0000313" key="2">
    <source>
        <dbReference type="Proteomes" id="UP000565089"/>
    </source>
</evidence>
<accession>A0A7W7DW13</accession>
<name>A0A7W7DW13_9ACTN</name>
<evidence type="ECO:0000313" key="1">
    <source>
        <dbReference type="EMBL" id="MBB4717716.1"/>
    </source>
</evidence>